<feature type="compositionally biased region" description="Polar residues" evidence="2">
    <location>
        <begin position="326"/>
        <end position="361"/>
    </location>
</feature>
<organism evidence="5 6">
    <name type="scientific">Coniella lustricola</name>
    <dbReference type="NCBI Taxonomy" id="2025994"/>
    <lineage>
        <taxon>Eukaryota</taxon>
        <taxon>Fungi</taxon>
        <taxon>Dikarya</taxon>
        <taxon>Ascomycota</taxon>
        <taxon>Pezizomycotina</taxon>
        <taxon>Sordariomycetes</taxon>
        <taxon>Sordariomycetidae</taxon>
        <taxon>Diaporthales</taxon>
        <taxon>Schizoparmaceae</taxon>
        <taxon>Coniella</taxon>
    </lineage>
</organism>
<name>A0A2T3A1A9_9PEZI</name>
<dbReference type="InParanoid" id="A0A2T3A1A9"/>
<proteinExistence type="predicted"/>
<dbReference type="GO" id="GO:0005886">
    <property type="term" value="C:plasma membrane"/>
    <property type="evidence" value="ECO:0007669"/>
    <property type="project" value="TreeGrafter"/>
</dbReference>
<feature type="region of interest" description="Disordered" evidence="2">
    <location>
        <begin position="538"/>
        <end position="581"/>
    </location>
</feature>
<feature type="compositionally biased region" description="Polar residues" evidence="2">
    <location>
        <begin position="387"/>
        <end position="396"/>
    </location>
</feature>
<evidence type="ECO:0000313" key="5">
    <source>
        <dbReference type="EMBL" id="PSR80958.1"/>
    </source>
</evidence>
<keyword evidence="6" id="KW-1185">Reference proteome</keyword>
<accession>A0A2T3A1A9</accession>
<evidence type="ECO:0000313" key="6">
    <source>
        <dbReference type="Proteomes" id="UP000241462"/>
    </source>
</evidence>
<dbReference type="Pfam" id="PF00611">
    <property type="entry name" value="FCH"/>
    <property type="match status" value="1"/>
</dbReference>
<gene>
    <name evidence="5" type="ORF">BD289DRAFT_373198</name>
</gene>
<evidence type="ECO:0000259" key="4">
    <source>
        <dbReference type="Pfam" id="PF10291"/>
    </source>
</evidence>
<evidence type="ECO:0000256" key="1">
    <source>
        <dbReference type="ARBA" id="ARBA00022583"/>
    </source>
</evidence>
<feature type="domain" description="Muniscin C-terminal" evidence="4">
    <location>
        <begin position="602"/>
        <end position="891"/>
    </location>
</feature>
<dbReference type="InterPro" id="IPR018808">
    <property type="entry name" value="Muniscin_C"/>
</dbReference>
<dbReference type="AlphaFoldDB" id="A0A2T3A1A9"/>
<dbReference type="InterPro" id="IPR001060">
    <property type="entry name" value="FCH_dom"/>
</dbReference>
<dbReference type="EMBL" id="KZ678513">
    <property type="protein sequence ID" value="PSR80958.1"/>
    <property type="molecule type" value="Genomic_DNA"/>
</dbReference>
<feature type="compositionally biased region" description="Polar residues" evidence="2">
    <location>
        <begin position="569"/>
        <end position="581"/>
    </location>
</feature>
<dbReference type="SUPFAM" id="SSF103657">
    <property type="entry name" value="BAR/IMD domain-like"/>
    <property type="match status" value="1"/>
</dbReference>
<dbReference type="STRING" id="2025994.A0A2T3A1A9"/>
<dbReference type="OrthoDB" id="331602at2759"/>
<feature type="compositionally biased region" description="Polar residues" evidence="2">
    <location>
        <begin position="264"/>
        <end position="273"/>
    </location>
</feature>
<dbReference type="FunFam" id="1.20.1270.60:FF:000102">
    <property type="entry name" value="WGS project CABT00000000 data, contig 2.23"/>
    <property type="match status" value="1"/>
</dbReference>
<dbReference type="CDD" id="cd07650">
    <property type="entry name" value="F-BAR_Syp1p_like"/>
    <property type="match status" value="1"/>
</dbReference>
<feature type="domain" description="FCH" evidence="3">
    <location>
        <begin position="24"/>
        <end position="94"/>
    </location>
</feature>
<feature type="compositionally biased region" description="Basic and acidic residues" evidence="2">
    <location>
        <begin position="286"/>
        <end position="304"/>
    </location>
</feature>
<feature type="region of interest" description="Disordered" evidence="2">
    <location>
        <begin position="822"/>
        <end position="873"/>
    </location>
</feature>
<dbReference type="FunCoup" id="A0A2T3A1A9">
    <property type="interactions" value="135"/>
</dbReference>
<dbReference type="GO" id="GO:0030139">
    <property type="term" value="C:endocytic vesicle"/>
    <property type="evidence" value="ECO:0007669"/>
    <property type="project" value="TreeGrafter"/>
</dbReference>
<dbReference type="GO" id="GO:0006897">
    <property type="term" value="P:endocytosis"/>
    <property type="evidence" value="ECO:0007669"/>
    <property type="project" value="UniProtKB-KW"/>
</dbReference>
<feature type="compositionally biased region" description="Basic and acidic residues" evidence="2">
    <location>
        <begin position="836"/>
        <end position="848"/>
    </location>
</feature>
<dbReference type="InterPro" id="IPR027267">
    <property type="entry name" value="AH/BAR_dom_sf"/>
</dbReference>
<dbReference type="Proteomes" id="UP000241462">
    <property type="component" value="Unassembled WGS sequence"/>
</dbReference>
<dbReference type="PANTHER" id="PTHR23065:SF54">
    <property type="entry name" value="SUPPRESSOR OF YEAST PROFILIN DELETION"/>
    <property type="match status" value="1"/>
</dbReference>
<dbReference type="PANTHER" id="PTHR23065">
    <property type="entry name" value="PROLINE-SERINE-THREONINE PHOSPHATASE INTERACTING PROTEIN 1"/>
    <property type="match status" value="1"/>
</dbReference>
<feature type="region of interest" description="Disordered" evidence="2">
    <location>
        <begin position="241"/>
        <end position="448"/>
    </location>
</feature>
<dbReference type="GO" id="GO:0032153">
    <property type="term" value="C:cell division site"/>
    <property type="evidence" value="ECO:0007669"/>
    <property type="project" value="TreeGrafter"/>
</dbReference>
<reference evidence="5 6" key="1">
    <citation type="journal article" date="2018" name="Mycol. Prog.">
        <title>Coniella lustricola, a new species from submerged detritus.</title>
        <authorList>
            <person name="Raudabaugh D.B."/>
            <person name="Iturriaga T."/>
            <person name="Carver A."/>
            <person name="Mondo S."/>
            <person name="Pangilinan J."/>
            <person name="Lipzen A."/>
            <person name="He G."/>
            <person name="Amirebrahimi M."/>
            <person name="Grigoriev I.V."/>
            <person name="Miller A.N."/>
        </authorList>
    </citation>
    <scope>NUCLEOTIDE SEQUENCE [LARGE SCALE GENOMIC DNA]</scope>
    <source>
        <strain evidence="5 6">B22-T-1</strain>
    </source>
</reference>
<keyword evidence="1" id="KW-0254">Endocytosis</keyword>
<sequence length="892" mass="96071">MDDLQRSEYPAMLASLSPAQANQVVNERLKRIGRINSEIADWLQERRRIEDQYVAGLKKLLMFKVPNSASELGIFQPSWDRILRCTDAIAASHHLYAQRVEKDVEQSLRQFQNRKEVQSMQTMAVNLSTIAKELEDAKDKVEKLSKKGGKANALKVDTATSRLESASSQWESQAPFILETLQALDEQRCNHLRDVLTQLETHEVDQSDRLRAAATDALATIVEADTAKEVDNFVSRVTAGKPKVEKRPVLAERQSTTRQSTSTNAQPPSTADSSLVAPPSTFSQMEDNRSTHSAQGEEKSESKLRSRIGTVFGRRRQSVHGGFGQLSPSKNSGPFNRASSSHGRMSPDVSSSNLANPSSNRLDALTEAPDTPKLPPPLEPEPATTTNGVHRTTSAHGPSGAPASDIFSGATAAEIFDAPPGPPPSHLNKANEPSKDQDGFTIPPAANDPISQAQRDAAAELGEDHDQVFKLNISSSPIAEEDPDESKAAIANLASTLGAMPSRRTGTVRGRRDVRNTIYMPANPQPTTDLSGTLSVAAEPTQNLPPSPALQGASSSMSSKPSAIHTLASEASGTATSDTQSIRSATSLGSVLHGKHPDLVAPGLNTSIVETVSATFEEGGLKSVKISGEIAFAHNKDGPVSETTEFIRINDFPTLESIGPNRIFVSSTASPDEFSLDLAHIPAKTPTPGFTYRVHAEDPTSEFATHCPLLVKPAWKPAGDKLGLLLQYKLNPQFFNASQPTVLKGLTFVATYEGARASGVQTKPSGTHIKEKRLIYWRLGDVTLTPGNDDWNKIICRIIGAENAEPKAGTVEAKWEYITSSTPDYESHQGGISISRRGESKGKEKATDDSGEDTEDDPFADESAAAAASSKGVSWHNVPLVRKLVSGKYEAK</sequence>
<feature type="compositionally biased region" description="Acidic residues" evidence="2">
    <location>
        <begin position="849"/>
        <end position="860"/>
    </location>
</feature>
<dbReference type="CDD" id="cd09264">
    <property type="entry name" value="AP_Syp1_MHD"/>
    <property type="match status" value="1"/>
</dbReference>
<evidence type="ECO:0000259" key="3">
    <source>
        <dbReference type="Pfam" id="PF00611"/>
    </source>
</evidence>
<dbReference type="Gene3D" id="1.20.1270.60">
    <property type="entry name" value="Arfaptin homology (AH) domain/BAR domain"/>
    <property type="match status" value="1"/>
</dbReference>
<dbReference type="InterPro" id="IPR049609">
    <property type="entry name" value="Syp1-like_MHD"/>
</dbReference>
<dbReference type="GO" id="GO:0032185">
    <property type="term" value="P:septin cytoskeleton organization"/>
    <property type="evidence" value="ECO:0007669"/>
    <property type="project" value="TreeGrafter"/>
</dbReference>
<dbReference type="Pfam" id="PF10291">
    <property type="entry name" value="muHD"/>
    <property type="match status" value="1"/>
</dbReference>
<protein>
    <submittedName>
        <fullName evidence="5">Muniscin C-terminal mu homology domain-domain-containing protein</fullName>
    </submittedName>
</protein>
<evidence type="ECO:0000256" key="2">
    <source>
        <dbReference type="SAM" id="MobiDB-lite"/>
    </source>
</evidence>
<feature type="compositionally biased region" description="Low complexity" evidence="2">
    <location>
        <begin position="253"/>
        <end position="263"/>
    </location>
</feature>